<proteinExistence type="predicted"/>
<dbReference type="AlphaFoldDB" id="A0ABD7XAK8"/>
<accession>A0ABD7XAK8</accession>
<protein>
    <submittedName>
        <fullName evidence="1">Uncharacterized protein</fullName>
    </submittedName>
</protein>
<name>A0ABD7XAK8_PEDPE</name>
<gene>
    <name evidence="1" type="ORF">PWB86_09935</name>
</gene>
<dbReference type="EMBL" id="CP118742">
    <property type="protein sequence ID" value="WEA58319.1"/>
    <property type="molecule type" value="Genomic_DNA"/>
</dbReference>
<sequence length="81" mass="9289">MEEKYQGDFFEVSDKVGINLNTVIAIKGLETSVEVFTDSKELSKTFITDKQKIQEFMFYMIQKYGNIGVNVMLSAGKYMDI</sequence>
<dbReference type="RefSeq" id="WP_275000765.1">
    <property type="nucleotide sequence ID" value="NZ_CP118742.1"/>
</dbReference>
<organism evidence="1 2">
    <name type="scientific">Pediococcus pentosaceus</name>
    <dbReference type="NCBI Taxonomy" id="1255"/>
    <lineage>
        <taxon>Bacteria</taxon>
        <taxon>Bacillati</taxon>
        <taxon>Bacillota</taxon>
        <taxon>Bacilli</taxon>
        <taxon>Lactobacillales</taxon>
        <taxon>Lactobacillaceae</taxon>
        <taxon>Pediococcus</taxon>
    </lineage>
</organism>
<reference evidence="1 2" key="1">
    <citation type="submission" date="2023-02" db="EMBL/GenBank/DDBJ databases">
        <title>Comparative genomics and fermentation flavor characterization of five lactic acid bacteria reveal flavor biosynthesis metabolic pathways in fermented muskmelon puree.</title>
        <authorList>
            <person name="Yuan L."/>
            <person name="Li M."/>
            <person name="Xu X."/>
            <person name="Lao F."/>
            <person name="Wu J."/>
        </authorList>
    </citation>
    <scope>NUCLEOTIDE SEQUENCE [LARGE SCALE GENOMIC DNA]</scope>
    <source>
        <strain evidence="1 2">Ca-4</strain>
        <plasmid evidence="1 2">unnamed3</plasmid>
    </source>
</reference>
<keyword evidence="1" id="KW-0614">Plasmid</keyword>
<dbReference type="Proteomes" id="UP001214131">
    <property type="component" value="Plasmid unnamed3"/>
</dbReference>
<evidence type="ECO:0000313" key="1">
    <source>
        <dbReference type="EMBL" id="WEA58319.1"/>
    </source>
</evidence>
<evidence type="ECO:0000313" key="2">
    <source>
        <dbReference type="Proteomes" id="UP001214131"/>
    </source>
</evidence>
<geneLocation type="plasmid" evidence="1 2">
    <name>unnamed3</name>
</geneLocation>